<protein>
    <submittedName>
        <fullName evidence="2">Uncharacterized protein</fullName>
    </submittedName>
</protein>
<name>A0AAV9W3I6_9PEZI</name>
<reference evidence="2 3" key="1">
    <citation type="submission" date="2023-08" db="EMBL/GenBank/DDBJ databases">
        <authorList>
            <person name="Palmer J.M."/>
        </authorList>
    </citation>
    <scope>NUCLEOTIDE SEQUENCE [LARGE SCALE GENOMIC DNA]</scope>
    <source>
        <strain evidence="2 3">TWF481</strain>
    </source>
</reference>
<feature type="region of interest" description="Disordered" evidence="1">
    <location>
        <begin position="187"/>
        <end position="317"/>
    </location>
</feature>
<feature type="compositionally biased region" description="Low complexity" evidence="1">
    <location>
        <begin position="235"/>
        <end position="256"/>
    </location>
</feature>
<comment type="caution">
    <text evidence="2">The sequence shown here is derived from an EMBL/GenBank/DDBJ whole genome shotgun (WGS) entry which is preliminary data.</text>
</comment>
<evidence type="ECO:0000313" key="3">
    <source>
        <dbReference type="Proteomes" id="UP001370758"/>
    </source>
</evidence>
<proteinExistence type="predicted"/>
<feature type="compositionally biased region" description="Basic and acidic residues" evidence="1">
    <location>
        <begin position="221"/>
        <end position="234"/>
    </location>
</feature>
<keyword evidence="3" id="KW-1185">Reference proteome</keyword>
<dbReference type="AlphaFoldDB" id="A0AAV9W3I6"/>
<sequence length="317" mass="34895">MATAAYISASQFPVMGQPAAATYDMDPMGQQVFHPGVTGYVPAAAHPQQQIFVTSGQPVQMLTGPAGTVFPQMRFQNPNPNLFMGHHSSGIMHHPYTGDLHTPPAYNEIDAARFQGPRSRRSSFSMSFSAGQYGFPSNQMGQMGGPMDYAYVDNCMLCRANHPPPHPHGSNMGMHDVPAMSTHRQMSMDDNMSTSSKMRNSTYSYEAPPACDPMDWNPNFRSRDRRDSSWDYRSSKPSVRSRSRSQGPSSRSGRVPFNAPIQVSEISDDDSEDDTASRGGRVTNYSNPARRSGSQRPPPRSSSRARPINTSSSNNYL</sequence>
<dbReference type="Proteomes" id="UP001370758">
    <property type="component" value="Unassembled WGS sequence"/>
</dbReference>
<feature type="compositionally biased region" description="Polar residues" evidence="1">
    <location>
        <begin position="187"/>
        <end position="204"/>
    </location>
</feature>
<gene>
    <name evidence="2" type="ORF">TWF481_009354</name>
</gene>
<dbReference type="EMBL" id="JAVHJL010000006">
    <property type="protein sequence ID" value="KAK6501516.1"/>
    <property type="molecule type" value="Genomic_DNA"/>
</dbReference>
<accession>A0AAV9W3I6</accession>
<feature type="compositionally biased region" description="Low complexity" evidence="1">
    <location>
        <begin position="288"/>
        <end position="307"/>
    </location>
</feature>
<organism evidence="2 3">
    <name type="scientific">Arthrobotrys musiformis</name>
    <dbReference type="NCBI Taxonomy" id="47236"/>
    <lineage>
        <taxon>Eukaryota</taxon>
        <taxon>Fungi</taxon>
        <taxon>Dikarya</taxon>
        <taxon>Ascomycota</taxon>
        <taxon>Pezizomycotina</taxon>
        <taxon>Orbiliomycetes</taxon>
        <taxon>Orbiliales</taxon>
        <taxon>Orbiliaceae</taxon>
        <taxon>Arthrobotrys</taxon>
    </lineage>
</organism>
<evidence type="ECO:0000256" key="1">
    <source>
        <dbReference type="SAM" id="MobiDB-lite"/>
    </source>
</evidence>
<feature type="compositionally biased region" description="Polar residues" evidence="1">
    <location>
        <begin position="308"/>
        <end position="317"/>
    </location>
</feature>
<evidence type="ECO:0000313" key="2">
    <source>
        <dbReference type="EMBL" id="KAK6501516.1"/>
    </source>
</evidence>